<reference evidence="2" key="1">
    <citation type="submission" date="2024-05" db="EMBL/GenBank/DDBJ databases">
        <title>30 novel species of actinomycetes from the DSMZ collection.</title>
        <authorList>
            <person name="Nouioui I."/>
        </authorList>
    </citation>
    <scope>NUCLEOTIDE SEQUENCE</scope>
    <source>
        <strain evidence="2">DSM 41014</strain>
    </source>
</reference>
<dbReference type="Gene3D" id="3.40.50.12780">
    <property type="entry name" value="N-terminal domain of ligase-like"/>
    <property type="match status" value="1"/>
</dbReference>
<dbReference type="PANTHER" id="PTHR22754">
    <property type="entry name" value="DISCO-INTERACTING PROTEIN 2 DIP2 -RELATED"/>
    <property type="match status" value="1"/>
</dbReference>
<protein>
    <submittedName>
        <fullName evidence="2">AMP-binding protein</fullName>
    </submittedName>
</protein>
<comment type="caution">
    <text evidence="2">The sequence shown here is derived from an EMBL/GenBank/DDBJ whole genome shotgun (WGS) entry which is preliminary data.</text>
</comment>
<dbReference type="EMBL" id="JAVRFF010000382">
    <property type="protein sequence ID" value="MDT0478355.1"/>
    <property type="molecule type" value="Genomic_DNA"/>
</dbReference>
<accession>A0ABU2UYI2</accession>
<evidence type="ECO:0000313" key="2">
    <source>
        <dbReference type="EMBL" id="MDT0478355.1"/>
    </source>
</evidence>
<organism evidence="2 3">
    <name type="scientific">Streptomyces hintoniae</name>
    <dbReference type="NCBI Taxonomy" id="3075521"/>
    <lineage>
        <taxon>Bacteria</taxon>
        <taxon>Bacillati</taxon>
        <taxon>Actinomycetota</taxon>
        <taxon>Actinomycetes</taxon>
        <taxon>Kitasatosporales</taxon>
        <taxon>Streptomycetaceae</taxon>
        <taxon>Streptomyces</taxon>
    </lineage>
</organism>
<dbReference type="PANTHER" id="PTHR22754:SF32">
    <property type="entry name" value="DISCO-INTERACTING PROTEIN 2"/>
    <property type="match status" value="1"/>
</dbReference>
<comment type="similarity">
    <text evidence="1">Belongs to the ATP-dependent AMP-binding enzyme family.</text>
</comment>
<evidence type="ECO:0000313" key="3">
    <source>
        <dbReference type="Proteomes" id="UP001180489"/>
    </source>
</evidence>
<keyword evidence="3" id="KW-1185">Reference proteome</keyword>
<gene>
    <name evidence="2" type="ORF">RM863_40245</name>
</gene>
<feature type="non-terminal residue" evidence="2">
    <location>
        <position position="148"/>
    </location>
</feature>
<name>A0ABU2UYI2_9ACTN</name>
<proteinExistence type="inferred from homology"/>
<feature type="non-terminal residue" evidence="2">
    <location>
        <position position="1"/>
    </location>
</feature>
<dbReference type="InterPro" id="IPR042099">
    <property type="entry name" value="ANL_N_sf"/>
</dbReference>
<sequence length="148" mass="15182">ALDRASLSRGAAVDAVTGCGSEGVVELMDVGPPVAGCAVRITDEEGRDLGERRVGHIMVSGPQLARGYNGLPHVSAGVFADGWLRTGDLGFLRNGRLCVTGRHKDVLFLNGRTFHAPDMEAVAAATPGLPPGAPAVIGSTDPVTGAER</sequence>
<evidence type="ECO:0000256" key="1">
    <source>
        <dbReference type="ARBA" id="ARBA00006432"/>
    </source>
</evidence>
<dbReference type="SUPFAM" id="SSF56801">
    <property type="entry name" value="Acetyl-CoA synthetase-like"/>
    <property type="match status" value="1"/>
</dbReference>
<dbReference type="Proteomes" id="UP001180489">
    <property type="component" value="Unassembled WGS sequence"/>
</dbReference>